<dbReference type="PANTHER" id="PTHR21363">
    <property type="entry name" value="PREPHENATE DEHYDROGENASE"/>
    <property type="match status" value="1"/>
</dbReference>
<dbReference type="Pfam" id="PF20463">
    <property type="entry name" value="PDH_C"/>
    <property type="match status" value="1"/>
</dbReference>
<evidence type="ECO:0000256" key="3">
    <source>
        <dbReference type="ARBA" id="ARBA00029440"/>
    </source>
</evidence>
<dbReference type="InterPro" id="IPR046826">
    <property type="entry name" value="PDH_N"/>
</dbReference>
<dbReference type="InterPro" id="IPR003099">
    <property type="entry name" value="Prephen_DH"/>
</dbReference>
<comment type="pathway">
    <text evidence="3">Amino-acid biosynthesis.</text>
</comment>
<protein>
    <submittedName>
        <fullName evidence="5">Arogenate dehydrogenase</fullName>
        <ecNumber evidence="5">1.3.1.43</ecNumber>
    </submittedName>
</protein>
<accession>A0A174ZT34</accession>
<dbReference type="InterPro" id="IPR036291">
    <property type="entry name" value="NAD(P)-bd_dom_sf"/>
</dbReference>
<dbReference type="EC" id="1.3.1.43" evidence="5"/>
<proteinExistence type="inferred from homology"/>
<dbReference type="Pfam" id="PF02153">
    <property type="entry name" value="PDH_N"/>
    <property type="match status" value="1"/>
</dbReference>
<reference evidence="5 6" key="1">
    <citation type="submission" date="2015-09" db="EMBL/GenBank/DDBJ databases">
        <authorList>
            <consortium name="Pathogen Informatics"/>
        </authorList>
    </citation>
    <scope>NUCLEOTIDE SEQUENCE [LARGE SCALE GENOMIC DNA]</scope>
    <source>
        <strain evidence="5 6">2789STDY5834928</strain>
    </source>
</reference>
<evidence type="ECO:0000313" key="6">
    <source>
        <dbReference type="Proteomes" id="UP000095662"/>
    </source>
</evidence>
<evidence type="ECO:0000256" key="1">
    <source>
        <dbReference type="ARBA" id="ARBA00007964"/>
    </source>
</evidence>
<dbReference type="GO" id="GO:0008977">
    <property type="term" value="F:prephenate dehydrogenase (NAD+) activity"/>
    <property type="evidence" value="ECO:0007669"/>
    <property type="project" value="InterPro"/>
</dbReference>
<dbReference type="Proteomes" id="UP000095662">
    <property type="component" value="Unassembled WGS sequence"/>
</dbReference>
<keyword evidence="2 5" id="KW-0560">Oxidoreductase</keyword>
<name>A0A174ZT34_9FIRM</name>
<dbReference type="STRING" id="39492.ERS852540_02121"/>
<dbReference type="Gene3D" id="3.40.50.720">
    <property type="entry name" value="NAD(P)-binding Rossmann-like Domain"/>
    <property type="match status" value="1"/>
</dbReference>
<dbReference type="InterPro" id="IPR046825">
    <property type="entry name" value="PDH_C"/>
</dbReference>
<dbReference type="GO" id="GO:0047794">
    <property type="term" value="F:cyclohexadienyl dehydrogenase activity"/>
    <property type="evidence" value="ECO:0007669"/>
    <property type="project" value="UniProtKB-EC"/>
</dbReference>
<dbReference type="PANTHER" id="PTHR21363:SF0">
    <property type="entry name" value="PREPHENATE DEHYDROGENASE [NADP(+)]"/>
    <property type="match status" value="1"/>
</dbReference>
<dbReference type="Gene3D" id="1.10.3660.10">
    <property type="entry name" value="6-phosphogluconate dehydrogenase C-terminal like domain"/>
    <property type="match status" value="1"/>
</dbReference>
<dbReference type="GO" id="GO:0006571">
    <property type="term" value="P:tyrosine biosynthetic process"/>
    <property type="evidence" value="ECO:0007669"/>
    <property type="project" value="InterPro"/>
</dbReference>
<dbReference type="GO" id="GO:0070403">
    <property type="term" value="F:NAD+ binding"/>
    <property type="evidence" value="ECO:0007669"/>
    <property type="project" value="InterPro"/>
</dbReference>
<evidence type="ECO:0000256" key="2">
    <source>
        <dbReference type="ARBA" id="ARBA00023002"/>
    </source>
</evidence>
<evidence type="ECO:0000313" key="5">
    <source>
        <dbReference type="EMBL" id="CUQ90435.1"/>
    </source>
</evidence>
<dbReference type="AlphaFoldDB" id="A0A174ZT34"/>
<dbReference type="GO" id="GO:0004665">
    <property type="term" value="F:prephenate dehydrogenase (NADP+) activity"/>
    <property type="evidence" value="ECO:0007669"/>
    <property type="project" value="InterPro"/>
</dbReference>
<gene>
    <name evidence="5" type="primary">tyrC</name>
    <name evidence="5" type="ORF">ERS852540_02121</name>
</gene>
<dbReference type="SUPFAM" id="SSF48179">
    <property type="entry name" value="6-phosphogluconate dehydrogenase C-terminal domain-like"/>
    <property type="match status" value="1"/>
</dbReference>
<dbReference type="InterPro" id="IPR050812">
    <property type="entry name" value="Preph/Arog_dehydrog"/>
</dbReference>
<dbReference type="InterPro" id="IPR008927">
    <property type="entry name" value="6-PGluconate_DH-like_C_sf"/>
</dbReference>
<dbReference type="SUPFAM" id="SSF51735">
    <property type="entry name" value="NAD(P)-binding Rossmann-fold domains"/>
    <property type="match status" value="1"/>
</dbReference>
<feature type="domain" description="Prephenate/arogenate dehydrogenase" evidence="4">
    <location>
        <begin position="1"/>
        <end position="283"/>
    </location>
</feature>
<organism evidence="5 6">
    <name type="scientific">[Eubacterium] siraeum</name>
    <dbReference type="NCBI Taxonomy" id="39492"/>
    <lineage>
        <taxon>Bacteria</taxon>
        <taxon>Bacillati</taxon>
        <taxon>Bacillota</taxon>
        <taxon>Clostridia</taxon>
        <taxon>Eubacteriales</taxon>
        <taxon>Oscillospiraceae</taxon>
        <taxon>Oscillospiraceae incertae sedis</taxon>
    </lineage>
</organism>
<comment type="similarity">
    <text evidence="1">Belongs to the prephenate/arogenate dehydrogenase family.</text>
</comment>
<sequence>MKIAIVGLGLIGGSVCKALKKNTFHHIMGLDADGEVCRKALDSGAIDEIITADGLNDADMTMLCLYPETIVEFVKQHKDKFKPGSIVTDSCGVKEYVVTRCTEVLEPLGVIFVGSHPMAGREFSGFDYSTDDLFKGASYIITPSENTPKMAIDLLSTLACCMGFGKVVTATPKQHDINIAFTSQLAHVVSNAYVKSPSLFNADGFSAGSFMDLTRVAKLNEYMWSSLFLCNKEALLFELNTIIDNLCEYRDAIGNDDTERLRDILRDGRERKEKSNELYAEHARRKV</sequence>
<dbReference type="OrthoDB" id="9802008at2"/>
<dbReference type="PROSITE" id="PS51176">
    <property type="entry name" value="PDH_ADH"/>
    <property type="match status" value="1"/>
</dbReference>
<evidence type="ECO:0000259" key="4">
    <source>
        <dbReference type="PROSITE" id="PS51176"/>
    </source>
</evidence>
<dbReference type="EMBL" id="CZBY01000020">
    <property type="protein sequence ID" value="CUQ90435.1"/>
    <property type="molecule type" value="Genomic_DNA"/>
</dbReference>